<evidence type="ECO:0000256" key="4">
    <source>
        <dbReference type="ARBA" id="ARBA00022792"/>
    </source>
</evidence>
<keyword evidence="3" id="KW-0813">Transport</keyword>
<dbReference type="InterPro" id="IPR005341">
    <property type="entry name" value="Tim16"/>
</dbReference>
<dbReference type="AlphaFoldDB" id="A0A0D2VY83"/>
<evidence type="ECO:0008006" key="12">
    <source>
        <dbReference type="Google" id="ProtNLM"/>
    </source>
</evidence>
<evidence type="ECO:0000256" key="6">
    <source>
        <dbReference type="ARBA" id="ARBA00023010"/>
    </source>
</evidence>
<dbReference type="Pfam" id="PF03656">
    <property type="entry name" value="Pam16"/>
    <property type="match status" value="1"/>
</dbReference>
<dbReference type="PANTHER" id="PTHR12388:SF0">
    <property type="entry name" value="MITOCHONDRIAL IMPORT INNER MEMBRANE TRANSLOCASE SUBUNIT TIM16"/>
    <property type="match status" value="1"/>
</dbReference>
<dbReference type="Gene3D" id="1.10.287.110">
    <property type="entry name" value="DnaJ domain"/>
    <property type="match status" value="1"/>
</dbReference>
<evidence type="ECO:0000313" key="11">
    <source>
        <dbReference type="Proteomes" id="UP000008743"/>
    </source>
</evidence>
<dbReference type="InParanoid" id="A0A0D2VY83"/>
<dbReference type="eggNOG" id="KOG3442">
    <property type="taxonomic scope" value="Eukaryota"/>
</dbReference>
<evidence type="ECO:0000256" key="2">
    <source>
        <dbReference type="ARBA" id="ARBA00008817"/>
    </source>
</evidence>
<evidence type="ECO:0000313" key="10">
    <source>
        <dbReference type="EMBL" id="KJE96647.1"/>
    </source>
</evidence>
<dbReference type="FunFam" id="1.10.287.110:FF:000006">
    <property type="entry name" value="Import inner membrane translocase subunit TIM16"/>
    <property type="match status" value="1"/>
</dbReference>
<organism evidence="10 11">
    <name type="scientific">Capsaspora owczarzaki (strain ATCC 30864)</name>
    <dbReference type="NCBI Taxonomy" id="595528"/>
    <lineage>
        <taxon>Eukaryota</taxon>
        <taxon>Filasterea</taxon>
        <taxon>Capsaspora</taxon>
    </lineage>
</organism>
<feature type="signal peptide" evidence="9">
    <location>
        <begin position="1"/>
        <end position="22"/>
    </location>
</feature>
<evidence type="ECO:0000256" key="5">
    <source>
        <dbReference type="ARBA" id="ARBA00022927"/>
    </source>
</evidence>
<dbReference type="InterPro" id="IPR036869">
    <property type="entry name" value="J_dom_sf"/>
</dbReference>
<dbReference type="GO" id="GO:0005744">
    <property type="term" value="C:TIM23 mitochondrial import inner membrane translocase complex"/>
    <property type="evidence" value="ECO:0007669"/>
    <property type="project" value="InterPro"/>
</dbReference>
<keyword evidence="4" id="KW-0999">Mitochondrion inner membrane</keyword>
<evidence type="ECO:0000256" key="3">
    <source>
        <dbReference type="ARBA" id="ARBA00022448"/>
    </source>
</evidence>
<evidence type="ECO:0000256" key="9">
    <source>
        <dbReference type="SAM" id="SignalP"/>
    </source>
</evidence>
<dbReference type="RefSeq" id="XP_004343662.1">
    <property type="nucleotide sequence ID" value="XM_004343612.2"/>
</dbReference>
<dbReference type="GO" id="GO:0030150">
    <property type="term" value="P:protein import into mitochondrial matrix"/>
    <property type="evidence" value="ECO:0007669"/>
    <property type="project" value="InterPro"/>
</dbReference>
<protein>
    <recommendedName>
        <fullName evidence="12">Presequence translocated-associated motor subunit PAM16</fullName>
    </recommendedName>
</protein>
<sequence>MGIGNLGRVAAVLLFQTVRITGRAVLDAWQHTAAFNAAQRAARATSRNVAKDANMTINEARQILNVNPSTPPDQIQATYEKMFNLNNTPHTFYIQSKIFRAKERLDAEIAARPTPQA</sequence>
<reference evidence="11" key="1">
    <citation type="submission" date="2011-02" db="EMBL/GenBank/DDBJ databases">
        <title>The Genome Sequence of Capsaspora owczarzaki ATCC 30864.</title>
        <authorList>
            <person name="Russ C."/>
            <person name="Cuomo C."/>
            <person name="Burger G."/>
            <person name="Gray M.W."/>
            <person name="Holland P.W.H."/>
            <person name="King N."/>
            <person name="Lang F.B.F."/>
            <person name="Roger A.J."/>
            <person name="Ruiz-Trillo I."/>
            <person name="Young S.K."/>
            <person name="Zeng Q."/>
            <person name="Gargeya S."/>
            <person name="Alvarado L."/>
            <person name="Berlin A."/>
            <person name="Chapman S.B."/>
            <person name="Chen Z."/>
            <person name="Freedman E."/>
            <person name="Gellesch M."/>
            <person name="Goldberg J."/>
            <person name="Griggs A."/>
            <person name="Gujja S."/>
            <person name="Heilman E."/>
            <person name="Heiman D."/>
            <person name="Howarth C."/>
            <person name="Mehta T."/>
            <person name="Neiman D."/>
            <person name="Pearson M."/>
            <person name="Roberts A."/>
            <person name="Saif S."/>
            <person name="Shea T."/>
            <person name="Shenoy N."/>
            <person name="Sisk P."/>
            <person name="Stolte C."/>
            <person name="Sykes S."/>
            <person name="White J."/>
            <person name="Yandava C."/>
            <person name="Haas B."/>
            <person name="Nusbaum C."/>
            <person name="Birren B."/>
        </authorList>
    </citation>
    <scope>NUCLEOTIDE SEQUENCE</scope>
    <source>
        <strain evidence="11">ATCC 30864</strain>
    </source>
</reference>
<evidence type="ECO:0000256" key="7">
    <source>
        <dbReference type="ARBA" id="ARBA00023128"/>
    </source>
</evidence>
<dbReference type="EMBL" id="KE346372">
    <property type="protein sequence ID" value="KJE96647.1"/>
    <property type="molecule type" value="Genomic_DNA"/>
</dbReference>
<evidence type="ECO:0000256" key="1">
    <source>
        <dbReference type="ARBA" id="ARBA00004637"/>
    </source>
</evidence>
<dbReference type="PhylomeDB" id="A0A0D2VY83"/>
<evidence type="ECO:0000256" key="8">
    <source>
        <dbReference type="ARBA" id="ARBA00023136"/>
    </source>
</evidence>
<proteinExistence type="inferred from homology"/>
<comment type="subcellular location">
    <subcellularLocation>
        <location evidence="1">Mitochondrion inner membrane</location>
        <topology evidence="1">Peripheral membrane protein</topology>
    </subcellularLocation>
</comment>
<keyword evidence="5" id="KW-0653">Protein transport</keyword>
<keyword evidence="8" id="KW-0472">Membrane</keyword>
<accession>A0A0D2VY83</accession>
<dbReference type="STRING" id="595528.A0A0D2VY83"/>
<gene>
    <name evidence="10" type="ORF">CAOG_006938</name>
</gene>
<keyword evidence="9" id="KW-0732">Signal</keyword>
<comment type="similarity">
    <text evidence="2">Belongs to the TIM16/PAM16 family.</text>
</comment>
<name>A0A0D2VY83_CAPO3</name>
<dbReference type="PANTHER" id="PTHR12388">
    <property type="entry name" value="MITOCHONDRIA ASSOCIATED GRANULOCYTE MACROPHAGE CSF SIGNALING MOLECULE"/>
    <property type="match status" value="1"/>
</dbReference>
<feature type="chain" id="PRO_5002253961" description="Presequence translocated-associated motor subunit PAM16" evidence="9">
    <location>
        <begin position="23"/>
        <end position="117"/>
    </location>
</feature>
<dbReference type="Proteomes" id="UP000008743">
    <property type="component" value="Unassembled WGS sequence"/>
</dbReference>
<dbReference type="FunCoup" id="A0A0D2VY83">
    <property type="interactions" value="58"/>
</dbReference>
<keyword evidence="6" id="KW-0811">Translocation</keyword>
<keyword evidence="7" id="KW-0496">Mitochondrion</keyword>
<dbReference type="OrthoDB" id="10262892at2759"/>
<keyword evidence="11" id="KW-1185">Reference proteome</keyword>